<reference evidence="3 4" key="1">
    <citation type="submission" date="2023-05" db="EMBL/GenBank/DDBJ databases">
        <title>Sedimentitalea sp. nov. JM2-8.</title>
        <authorList>
            <person name="Huang J."/>
        </authorList>
    </citation>
    <scope>NUCLEOTIDE SEQUENCE [LARGE SCALE GENOMIC DNA]</scope>
    <source>
        <strain evidence="3 4">JM2-8</strain>
    </source>
</reference>
<feature type="transmembrane region" description="Helical" evidence="1">
    <location>
        <begin position="111"/>
        <end position="131"/>
    </location>
</feature>
<name>A0ABT7FEZ8_9RHOB</name>
<feature type="transmembrane region" description="Helical" evidence="1">
    <location>
        <begin position="72"/>
        <end position="105"/>
    </location>
</feature>
<evidence type="ECO:0000313" key="3">
    <source>
        <dbReference type="EMBL" id="MDK3073705.1"/>
    </source>
</evidence>
<accession>A0ABT7FEZ8</accession>
<evidence type="ECO:0000313" key="4">
    <source>
        <dbReference type="Proteomes" id="UP001227126"/>
    </source>
</evidence>
<feature type="transmembrane region" description="Helical" evidence="1">
    <location>
        <begin position="39"/>
        <end position="60"/>
    </location>
</feature>
<keyword evidence="4" id="KW-1185">Reference proteome</keyword>
<dbReference type="InterPro" id="IPR009936">
    <property type="entry name" value="DUF1468"/>
</dbReference>
<feature type="domain" description="DUF1468" evidence="2">
    <location>
        <begin position="5"/>
        <end position="135"/>
    </location>
</feature>
<evidence type="ECO:0000259" key="2">
    <source>
        <dbReference type="Pfam" id="PF07331"/>
    </source>
</evidence>
<dbReference type="Proteomes" id="UP001227126">
    <property type="component" value="Unassembled WGS sequence"/>
</dbReference>
<keyword evidence="1" id="KW-1133">Transmembrane helix</keyword>
<sequence length="143" mass="14913">MSNRLMGVAIFVIAALYLWQARGFQANFGDILGPSVFPTMIGLIALVLSASLVIAPSGSVSWPEPRRIARQAAALAVMGLYVLFLGQLGFPIATFGLIAALAVLMGGPVPQSLAVGAALSLGLFVLFDRLLGLPLDLLGSWFG</sequence>
<evidence type="ECO:0000256" key="1">
    <source>
        <dbReference type="SAM" id="Phobius"/>
    </source>
</evidence>
<comment type="caution">
    <text evidence="3">The sequence shown here is derived from an EMBL/GenBank/DDBJ whole genome shotgun (WGS) entry which is preliminary data.</text>
</comment>
<dbReference type="EMBL" id="JASNJE010000012">
    <property type="protein sequence ID" value="MDK3073705.1"/>
    <property type="molecule type" value="Genomic_DNA"/>
</dbReference>
<keyword evidence="1" id="KW-0812">Transmembrane</keyword>
<proteinExistence type="predicted"/>
<dbReference type="RefSeq" id="WP_284485645.1">
    <property type="nucleotide sequence ID" value="NZ_JASNJE010000012.1"/>
</dbReference>
<protein>
    <submittedName>
        <fullName evidence="3">Tripartite tricarboxylate transporter TctB family protein</fullName>
    </submittedName>
</protein>
<keyword evidence="1" id="KW-0472">Membrane</keyword>
<gene>
    <name evidence="3" type="ORF">QO034_11330</name>
</gene>
<organism evidence="3 4">
    <name type="scientific">Sedimentitalea xiamensis</name>
    <dbReference type="NCBI Taxonomy" id="3050037"/>
    <lineage>
        <taxon>Bacteria</taxon>
        <taxon>Pseudomonadati</taxon>
        <taxon>Pseudomonadota</taxon>
        <taxon>Alphaproteobacteria</taxon>
        <taxon>Rhodobacterales</taxon>
        <taxon>Paracoccaceae</taxon>
        <taxon>Sedimentitalea</taxon>
    </lineage>
</organism>
<dbReference type="Pfam" id="PF07331">
    <property type="entry name" value="TctB"/>
    <property type="match status" value="1"/>
</dbReference>